<evidence type="ECO:0000256" key="14">
    <source>
        <dbReference type="ARBA" id="ARBA00023137"/>
    </source>
</evidence>
<dbReference type="Gene3D" id="3.40.50.300">
    <property type="entry name" value="P-loop containing nucleotide triphosphate hydrolases"/>
    <property type="match status" value="1"/>
</dbReference>
<accession>A0A4E0RT02</accession>
<evidence type="ECO:0000256" key="7">
    <source>
        <dbReference type="ARBA" id="ARBA00022679"/>
    </source>
</evidence>
<keyword evidence="7" id="KW-0808">Transferase</keyword>
<dbReference type="InterPro" id="IPR050445">
    <property type="entry name" value="Bact_polysacc_biosynth/exp"/>
</dbReference>
<keyword evidence="14" id="KW-0829">Tyrosine-protein kinase</keyword>
<evidence type="ECO:0000256" key="4">
    <source>
        <dbReference type="ARBA" id="ARBA00011903"/>
    </source>
</evidence>
<feature type="coiled-coil region" evidence="16">
    <location>
        <begin position="215"/>
        <end position="272"/>
    </location>
</feature>
<dbReference type="PANTHER" id="PTHR32309:SF13">
    <property type="entry name" value="FERRIC ENTEROBACTIN TRANSPORT PROTEIN FEPE"/>
    <property type="match status" value="1"/>
</dbReference>
<dbReference type="GO" id="GO:0004715">
    <property type="term" value="F:non-membrane spanning protein tyrosine kinase activity"/>
    <property type="evidence" value="ECO:0007669"/>
    <property type="project" value="UniProtKB-EC"/>
</dbReference>
<organism evidence="21 22">
    <name type="scientific">Candidatus Thiomargarita nelsonii</name>
    <dbReference type="NCBI Taxonomy" id="1003181"/>
    <lineage>
        <taxon>Bacteria</taxon>
        <taxon>Pseudomonadati</taxon>
        <taxon>Pseudomonadota</taxon>
        <taxon>Gammaproteobacteria</taxon>
        <taxon>Thiotrichales</taxon>
        <taxon>Thiotrichaceae</taxon>
        <taxon>Thiomargarita</taxon>
    </lineage>
</organism>
<evidence type="ECO:0000256" key="1">
    <source>
        <dbReference type="ARBA" id="ARBA00004429"/>
    </source>
</evidence>
<keyword evidence="6" id="KW-0997">Cell inner membrane</keyword>
<dbReference type="InterPro" id="IPR032807">
    <property type="entry name" value="GNVR"/>
</dbReference>
<dbReference type="Pfam" id="PF13614">
    <property type="entry name" value="AAA_31"/>
    <property type="match status" value="1"/>
</dbReference>
<protein>
    <recommendedName>
        <fullName evidence="4">non-specific protein-tyrosine kinase</fullName>
        <ecNumber evidence="4">2.7.10.2</ecNumber>
    </recommendedName>
</protein>
<dbReference type="CDD" id="cd05387">
    <property type="entry name" value="BY-kinase"/>
    <property type="match status" value="1"/>
</dbReference>
<evidence type="ECO:0000259" key="18">
    <source>
        <dbReference type="Pfam" id="PF02706"/>
    </source>
</evidence>
<comment type="catalytic activity">
    <reaction evidence="15">
        <text>L-tyrosyl-[protein] + ATP = O-phospho-L-tyrosyl-[protein] + ADP + H(+)</text>
        <dbReference type="Rhea" id="RHEA:10596"/>
        <dbReference type="Rhea" id="RHEA-COMP:10136"/>
        <dbReference type="Rhea" id="RHEA-COMP:20101"/>
        <dbReference type="ChEBI" id="CHEBI:15378"/>
        <dbReference type="ChEBI" id="CHEBI:30616"/>
        <dbReference type="ChEBI" id="CHEBI:46858"/>
        <dbReference type="ChEBI" id="CHEBI:61978"/>
        <dbReference type="ChEBI" id="CHEBI:456216"/>
        <dbReference type="EC" id="2.7.10.2"/>
    </reaction>
</comment>
<keyword evidence="10" id="KW-0418">Kinase</keyword>
<evidence type="ECO:0000313" key="22">
    <source>
        <dbReference type="Proteomes" id="UP000030428"/>
    </source>
</evidence>
<evidence type="ECO:0000256" key="2">
    <source>
        <dbReference type="ARBA" id="ARBA00007316"/>
    </source>
</evidence>
<keyword evidence="13 17" id="KW-0472">Membrane</keyword>
<evidence type="ECO:0000256" key="11">
    <source>
        <dbReference type="ARBA" id="ARBA00022840"/>
    </source>
</evidence>
<keyword evidence="5" id="KW-1003">Cell membrane</keyword>
<comment type="caution">
    <text evidence="21">The sequence shown here is derived from an EMBL/GenBank/DDBJ whole genome shotgun (WGS) entry which is preliminary data.</text>
</comment>
<evidence type="ECO:0000256" key="17">
    <source>
        <dbReference type="SAM" id="Phobius"/>
    </source>
</evidence>
<evidence type="ECO:0000256" key="10">
    <source>
        <dbReference type="ARBA" id="ARBA00022777"/>
    </source>
</evidence>
<feature type="coiled-coil region" evidence="16">
    <location>
        <begin position="342"/>
        <end position="383"/>
    </location>
</feature>
<feature type="transmembrane region" description="Helical" evidence="17">
    <location>
        <begin position="28"/>
        <end position="48"/>
    </location>
</feature>
<dbReference type="EMBL" id="JSZA02000035">
    <property type="protein sequence ID" value="TGO03184.1"/>
    <property type="molecule type" value="Genomic_DNA"/>
</dbReference>
<keyword evidence="8 17" id="KW-0812">Transmembrane</keyword>
<keyword evidence="11" id="KW-0067">ATP-binding</keyword>
<evidence type="ECO:0000313" key="21">
    <source>
        <dbReference type="EMBL" id="TGO03184.1"/>
    </source>
</evidence>
<evidence type="ECO:0000256" key="5">
    <source>
        <dbReference type="ARBA" id="ARBA00022475"/>
    </source>
</evidence>
<comment type="subcellular location">
    <subcellularLocation>
        <location evidence="1">Cell inner membrane</location>
        <topology evidence="1">Multi-pass membrane protein</topology>
    </subcellularLocation>
</comment>
<dbReference type="InterPro" id="IPR025669">
    <property type="entry name" value="AAA_dom"/>
</dbReference>
<evidence type="ECO:0000256" key="3">
    <source>
        <dbReference type="ARBA" id="ARBA00008883"/>
    </source>
</evidence>
<evidence type="ECO:0000259" key="20">
    <source>
        <dbReference type="Pfam" id="PF13807"/>
    </source>
</evidence>
<proteinExistence type="inferred from homology"/>
<feature type="transmembrane region" description="Helical" evidence="17">
    <location>
        <begin position="442"/>
        <end position="461"/>
    </location>
</feature>
<dbReference type="NCBIfam" id="TIGR01007">
    <property type="entry name" value="eps_fam"/>
    <property type="match status" value="1"/>
</dbReference>
<reference evidence="21 22" key="1">
    <citation type="journal article" date="2016" name="Front. Microbiol.">
        <title>Single-Cell (Meta-)Genomics of a Dimorphic Candidatus Thiomargarita nelsonii Reveals Genomic Plasticity.</title>
        <authorList>
            <person name="Flood B.E."/>
            <person name="Fliss P."/>
            <person name="Jones D.S."/>
            <person name="Dick G.J."/>
            <person name="Jain S."/>
            <person name="Kaster A.K."/>
            <person name="Winkel M."/>
            <person name="Mussmann M."/>
            <person name="Bailey J."/>
        </authorList>
    </citation>
    <scope>NUCLEOTIDE SEQUENCE [LARGE SCALE GENOMIC DNA]</scope>
    <source>
        <strain evidence="21">Hydrate Ridge</strain>
    </source>
</reference>
<evidence type="ECO:0000256" key="12">
    <source>
        <dbReference type="ARBA" id="ARBA00022989"/>
    </source>
</evidence>
<feature type="domain" description="Polysaccharide chain length determinant N-terminal" evidence="18">
    <location>
        <begin position="14"/>
        <end position="104"/>
    </location>
</feature>
<evidence type="ECO:0000259" key="19">
    <source>
        <dbReference type="Pfam" id="PF13614"/>
    </source>
</evidence>
<dbReference type="Proteomes" id="UP000030428">
    <property type="component" value="Unassembled WGS sequence"/>
</dbReference>
<dbReference type="InterPro" id="IPR027417">
    <property type="entry name" value="P-loop_NTPase"/>
</dbReference>
<evidence type="ECO:0000256" key="16">
    <source>
        <dbReference type="SAM" id="Coils"/>
    </source>
</evidence>
<dbReference type="AlphaFoldDB" id="A0A4E0RT02"/>
<sequence>MRLSLTLKSEDNQDEIDLRGYWAVFKKYQWHTIWLTFLIGILAALYSLSLTPIYQATATLLLEMNAAKIVAIEEVYDQRANKEYYEAHVHLLQSRLIVEKVIDRLNLATHPEFDPTLEGGSKLNWRDWLSALFPQKKPEKHSLAKQRDAIVKAFQSRLSVTQVKNSPLLEINFESSDPKLAAKVANTLTETYLENDLESRLKMTKKAAGWLIERLEGLRLTLEKSEKALQRYLEQHSLIDVAGVKSVVADQLMEVSRELEKARKQLSEGTNAYRQIDALKGRPIEDYETLPMVLNHALIGHFKEIEAGALGKVAELTKRYGAQHPTMIAAKAELKAAQDNTIKQINQVIESFSKEYQVANANVVALQKRMKQLENQVQDITQKEYQLRVLQRDVETNRQLYDMFLARFKETDVSQTQQSSVGRVVDPAVVPIYPSKPRKNMIIALALMVGFVLLVMLAFLLDYLDNTLKGGEDVEQKMGLPLLGILPKVKVSKKETFKLAHLLLREGKSQFAEAIRTIRTGIMLSKIDNPHKVLLVTSSVPSEGKTTFAINQAFALGQMNKVLLIDADMRHPSVGRAFGLTQESPGLSELITGTKEMSDCIHTMEETPIDLIPSGANLPPNPLELLASQHFKDILTKLDQSYEYIVIDTAPTVVSDPQVLSSYANGVVYIIKADSTPYQLAQDGIKSLQQVGASVLGVVLNQLDVTKSSTYYGKYGYYHKKYYGY</sequence>
<evidence type="ECO:0000256" key="15">
    <source>
        <dbReference type="ARBA" id="ARBA00051245"/>
    </source>
</evidence>
<feature type="domain" description="Tyrosine-protein kinase G-rich" evidence="20">
    <location>
        <begin position="387"/>
        <end position="460"/>
    </location>
</feature>
<dbReference type="GO" id="GO:0005524">
    <property type="term" value="F:ATP binding"/>
    <property type="evidence" value="ECO:0007669"/>
    <property type="project" value="UniProtKB-KW"/>
</dbReference>
<dbReference type="EC" id="2.7.10.2" evidence="4"/>
<dbReference type="InterPro" id="IPR003856">
    <property type="entry name" value="LPS_length_determ_N"/>
</dbReference>
<feature type="domain" description="AAA" evidence="19">
    <location>
        <begin position="544"/>
        <end position="688"/>
    </location>
</feature>
<evidence type="ECO:0000256" key="8">
    <source>
        <dbReference type="ARBA" id="ARBA00022692"/>
    </source>
</evidence>
<keyword evidence="16" id="KW-0175">Coiled coil</keyword>
<keyword evidence="9" id="KW-0547">Nucleotide-binding</keyword>
<name>A0A4E0RT02_9GAMM</name>
<dbReference type="Pfam" id="PF02706">
    <property type="entry name" value="Wzz"/>
    <property type="match status" value="1"/>
</dbReference>
<evidence type="ECO:0000256" key="6">
    <source>
        <dbReference type="ARBA" id="ARBA00022519"/>
    </source>
</evidence>
<evidence type="ECO:0000256" key="9">
    <source>
        <dbReference type="ARBA" id="ARBA00022741"/>
    </source>
</evidence>
<keyword evidence="12 17" id="KW-1133">Transmembrane helix</keyword>
<keyword evidence="22" id="KW-1185">Reference proteome</keyword>
<comment type="similarity">
    <text evidence="2">Belongs to the CpsD/CapB family.</text>
</comment>
<comment type="similarity">
    <text evidence="3">Belongs to the etk/wzc family.</text>
</comment>
<gene>
    <name evidence="21" type="ORF">PN36_11535</name>
</gene>
<dbReference type="PANTHER" id="PTHR32309">
    <property type="entry name" value="TYROSINE-PROTEIN KINASE"/>
    <property type="match status" value="1"/>
</dbReference>
<evidence type="ECO:0000256" key="13">
    <source>
        <dbReference type="ARBA" id="ARBA00023136"/>
    </source>
</evidence>
<dbReference type="GO" id="GO:0005886">
    <property type="term" value="C:plasma membrane"/>
    <property type="evidence" value="ECO:0007669"/>
    <property type="project" value="UniProtKB-SubCell"/>
</dbReference>
<dbReference type="InterPro" id="IPR005702">
    <property type="entry name" value="Wzc-like_C"/>
</dbReference>
<dbReference type="SUPFAM" id="SSF52540">
    <property type="entry name" value="P-loop containing nucleoside triphosphate hydrolases"/>
    <property type="match status" value="1"/>
</dbReference>
<dbReference type="Pfam" id="PF13807">
    <property type="entry name" value="GNVR"/>
    <property type="match status" value="1"/>
</dbReference>